<keyword evidence="3" id="KW-1185">Reference proteome</keyword>
<keyword evidence="1" id="KW-0472">Membrane</keyword>
<evidence type="ECO:0000313" key="2">
    <source>
        <dbReference type="EMBL" id="KAA2237069.1"/>
    </source>
</evidence>
<gene>
    <name evidence="2" type="ORF">F0L46_11430</name>
</gene>
<feature type="transmembrane region" description="Helical" evidence="1">
    <location>
        <begin position="60"/>
        <end position="81"/>
    </location>
</feature>
<sequence>MTRQIWTLLIVLLAALSAVALFWVWGIVRVGSRLCEIATIRDQAPAASLWWCVEHYVNRYQILATALITVLSALFVGALLFQQIRRTEVQIRTAAKQTGVMIQQADASAIEHLHRRALELRELDDAIKMSVESDEQLTHTARAAKEAIDALLAGVGGDSSETVVSLNSIHNGRVDPRLRISKADQRLKELVTEAMLPPSLVTSLSSFNPQLSSRVRVHAQIAVELFDAIESYRRGDLAKVAQISRDLDDLYDSLTGVKLKELASMVKAGIYAKDAQSRFEASLNRLNDTATR</sequence>
<comment type="caution">
    <text evidence="2">The sequence shown here is derived from an EMBL/GenBank/DDBJ whole genome shotgun (WGS) entry which is preliminary data.</text>
</comment>
<protein>
    <submittedName>
        <fullName evidence="2">Uncharacterized protein</fullName>
    </submittedName>
</protein>
<dbReference type="Proteomes" id="UP000323142">
    <property type="component" value="Unassembled WGS sequence"/>
</dbReference>
<dbReference type="RefSeq" id="WP_149817568.1">
    <property type="nucleotide sequence ID" value="NZ_VUOA01000020.1"/>
</dbReference>
<dbReference type="EMBL" id="VUOA01000020">
    <property type="protein sequence ID" value="KAA2237069.1"/>
    <property type="molecule type" value="Genomic_DNA"/>
</dbReference>
<keyword evidence="1" id="KW-0812">Transmembrane</keyword>
<proteinExistence type="predicted"/>
<accession>A0A5B2VFJ5</accession>
<dbReference type="AlphaFoldDB" id="A0A5B2VFJ5"/>
<keyword evidence="1" id="KW-1133">Transmembrane helix</keyword>
<reference evidence="2 3" key="2">
    <citation type="submission" date="2019-09" db="EMBL/GenBank/DDBJ databases">
        <authorList>
            <person name="Jin C."/>
        </authorList>
    </citation>
    <scope>NUCLEOTIDE SEQUENCE [LARGE SCALE GENOMIC DNA]</scope>
    <source>
        <strain evidence="2 3">BN140002</strain>
    </source>
</reference>
<name>A0A5B2VFJ5_9HYPH</name>
<organism evidence="2 3">
    <name type="scientific">Salinarimonas soli</name>
    <dbReference type="NCBI Taxonomy" id="1638099"/>
    <lineage>
        <taxon>Bacteria</taxon>
        <taxon>Pseudomonadati</taxon>
        <taxon>Pseudomonadota</taxon>
        <taxon>Alphaproteobacteria</taxon>
        <taxon>Hyphomicrobiales</taxon>
        <taxon>Salinarimonadaceae</taxon>
        <taxon>Salinarimonas</taxon>
    </lineage>
</organism>
<evidence type="ECO:0000256" key="1">
    <source>
        <dbReference type="SAM" id="Phobius"/>
    </source>
</evidence>
<evidence type="ECO:0000313" key="3">
    <source>
        <dbReference type="Proteomes" id="UP000323142"/>
    </source>
</evidence>
<reference evidence="2 3" key="1">
    <citation type="submission" date="2019-09" db="EMBL/GenBank/DDBJ databases">
        <title>Salinarimonas rosea gen. nov., sp. nov., a new member of the a-2 subgroup of the Proteobacteria.</title>
        <authorList>
            <person name="Liu J."/>
        </authorList>
    </citation>
    <scope>NUCLEOTIDE SEQUENCE [LARGE SCALE GENOMIC DNA]</scope>
    <source>
        <strain evidence="2 3">BN140002</strain>
    </source>
</reference>